<gene>
    <name evidence="12" type="ORF">M6B22_07670</name>
</gene>
<dbReference type="Pfam" id="PF06241">
    <property type="entry name" value="Castor_Poll_mid"/>
    <property type="match status" value="1"/>
</dbReference>
<dbReference type="PANTHER" id="PTHR31563">
    <property type="entry name" value="ION CHANNEL POLLUX-RELATED"/>
    <property type="match status" value="1"/>
</dbReference>
<dbReference type="Proteomes" id="UP001164693">
    <property type="component" value="Chromosome"/>
</dbReference>
<feature type="region of interest" description="Disordered" evidence="8">
    <location>
        <begin position="632"/>
        <end position="655"/>
    </location>
</feature>
<feature type="transmembrane region" description="Helical" evidence="9">
    <location>
        <begin position="30"/>
        <end position="54"/>
    </location>
</feature>
<evidence type="ECO:0008006" key="14">
    <source>
        <dbReference type="Google" id="ProtNLM"/>
    </source>
</evidence>
<keyword evidence="6" id="KW-0406">Ion transport</keyword>
<accession>A0ABY7K3R0</accession>
<dbReference type="InterPro" id="IPR003148">
    <property type="entry name" value="RCK_N"/>
</dbReference>
<keyword evidence="7 9" id="KW-0472">Membrane</keyword>
<dbReference type="SUPFAM" id="SSF116726">
    <property type="entry name" value="TrkA C-terminal domain-like"/>
    <property type="match status" value="1"/>
</dbReference>
<dbReference type="InterPro" id="IPR006037">
    <property type="entry name" value="RCK_C"/>
</dbReference>
<name>A0ABY7K3R0_9ACTN</name>
<dbReference type="PROSITE" id="PS51202">
    <property type="entry name" value="RCK_C"/>
    <property type="match status" value="1"/>
</dbReference>
<dbReference type="InterPro" id="IPR044849">
    <property type="entry name" value="CASTOR/POLLUX/SYM8-like"/>
</dbReference>
<evidence type="ECO:0000256" key="5">
    <source>
        <dbReference type="ARBA" id="ARBA00022989"/>
    </source>
</evidence>
<evidence type="ECO:0000259" key="10">
    <source>
        <dbReference type="PROSITE" id="PS51201"/>
    </source>
</evidence>
<dbReference type="Gene3D" id="3.30.70.1450">
    <property type="entry name" value="Regulator of K+ conductance, C-terminal domain"/>
    <property type="match status" value="1"/>
</dbReference>
<evidence type="ECO:0000256" key="2">
    <source>
        <dbReference type="ARBA" id="ARBA00008577"/>
    </source>
</evidence>
<feature type="transmembrane region" description="Helical" evidence="9">
    <location>
        <begin position="95"/>
        <end position="119"/>
    </location>
</feature>
<feature type="domain" description="RCK C-terminal" evidence="11">
    <location>
        <begin position="297"/>
        <end position="375"/>
    </location>
</feature>
<reference evidence="12" key="1">
    <citation type="submission" date="2022-05" db="EMBL/GenBank/DDBJ databases">
        <title>Jatrophihabitans sp. SB3-54 whole genome sequence.</title>
        <authorList>
            <person name="Suh M.K."/>
            <person name="Eom M.K."/>
            <person name="Kim J.S."/>
            <person name="Kim H.S."/>
            <person name="Do H.E."/>
            <person name="Shin Y.K."/>
            <person name="Lee J.-S."/>
        </authorList>
    </citation>
    <scope>NUCLEOTIDE SEQUENCE</scope>
    <source>
        <strain evidence="12">SB3-54</strain>
    </source>
</reference>
<evidence type="ECO:0000256" key="3">
    <source>
        <dbReference type="ARBA" id="ARBA00022448"/>
    </source>
</evidence>
<dbReference type="RefSeq" id="WP_269445174.1">
    <property type="nucleotide sequence ID" value="NZ_CP097463.1"/>
</dbReference>
<evidence type="ECO:0000313" key="12">
    <source>
        <dbReference type="EMBL" id="WAX58635.1"/>
    </source>
</evidence>
<evidence type="ECO:0000313" key="13">
    <source>
        <dbReference type="Proteomes" id="UP001164693"/>
    </source>
</evidence>
<dbReference type="InterPro" id="IPR036721">
    <property type="entry name" value="RCK_C_sf"/>
</dbReference>
<evidence type="ECO:0000259" key="11">
    <source>
        <dbReference type="PROSITE" id="PS51202"/>
    </source>
</evidence>
<evidence type="ECO:0000256" key="6">
    <source>
        <dbReference type="ARBA" id="ARBA00023065"/>
    </source>
</evidence>
<evidence type="ECO:0000256" key="9">
    <source>
        <dbReference type="SAM" id="Phobius"/>
    </source>
</evidence>
<keyword evidence="4 9" id="KW-0812">Transmembrane</keyword>
<evidence type="ECO:0000256" key="7">
    <source>
        <dbReference type="ARBA" id="ARBA00023136"/>
    </source>
</evidence>
<evidence type="ECO:0000256" key="1">
    <source>
        <dbReference type="ARBA" id="ARBA00004127"/>
    </source>
</evidence>
<comment type="similarity">
    <text evidence="2">Belongs to the castor/pollux (TC 1.A.1.23) family.</text>
</comment>
<organism evidence="12 13">
    <name type="scientific">Jatrophihabitans cynanchi</name>
    <dbReference type="NCBI Taxonomy" id="2944128"/>
    <lineage>
        <taxon>Bacteria</taxon>
        <taxon>Bacillati</taxon>
        <taxon>Actinomycetota</taxon>
        <taxon>Actinomycetes</taxon>
        <taxon>Jatrophihabitantales</taxon>
        <taxon>Jatrophihabitantaceae</taxon>
        <taxon>Jatrophihabitans</taxon>
    </lineage>
</organism>
<keyword evidence="13" id="KW-1185">Reference proteome</keyword>
<dbReference type="PROSITE" id="PS51201">
    <property type="entry name" value="RCK_N"/>
    <property type="match status" value="1"/>
</dbReference>
<dbReference type="EMBL" id="CP097463">
    <property type="protein sequence ID" value="WAX58635.1"/>
    <property type="molecule type" value="Genomic_DNA"/>
</dbReference>
<dbReference type="InterPro" id="IPR010420">
    <property type="entry name" value="CASTOR/POLLUX/SYM8_dom"/>
</dbReference>
<keyword evidence="5 9" id="KW-1133">Transmembrane helix</keyword>
<comment type="subcellular location">
    <subcellularLocation>
        <location evidence="1">Endomembrane system</location>
        <topology evidence="1">Multi-pass membrane protein</topology>
    </subcellularLocation>
</comment>
<protein>
    <recommendedName>
        <fullName evidence="14">Potassium transporter TrkA</fullName>
    </recommendedName>
</protein>
<proteinExistence type="inferred from homology"/>
<dbReference type="Gene3D" id="3.40.50.720">
    <property type="entry name" value="NAD(P)-binding Rossmann-like Domain"/>
    <property type="match status" value="2"/>
</dbReference>
<evidence type="ECO:0000256" key="4">
    <source>
        <dbReference type="ARBA" id="ARBA00022692"/>
    </source>
</evidence>
<evidence type="ECO:0000256" key="8">
    <source>
        <dbReference type="SAM" id="MobiDB-lite"/>
    </source>
</evidence>
<sequence length="655" mass="70330">MSHDKQPRPARTITARLRYRFDLALSRGPLIIIGYVGAVMLVIILVSASLLTVLRLAGVNGDPHGLSFAEAFWQALLRVIDTGTIASDQDWATRAISFVVTLSGIFLAGSLIGLIANAVDQRIDHLRKGRSEVLEDGHTLVLGWSERLPVILSELVIANENQRRQSVVVLADRAKDEMEDELHRLVPNTRTTRVVCRTGDTGSIDDLRLVNIEGARSVIVLAGADGDPGVVKALLAVRSIDPDLTRLRVVAELLGADHAEALRVLTDRRIATVRADEVISQVTAQACHQSGLAGVFRDLIDFDGDEIYFSRVPELTGHTYRQALLAFPDSSVIGMLRDGRTQLNPPGDTVFAEGDEVIVVAADDDRVVFGGFQDVQVGAVSGALPFAEPARRVVIVGWSPLGETVLRELDQFLGTGSVVDLLIDTAVLAADEVVLPACANCTVELHALPAHPQPLVDIVTARDYDEAIVLGYRHKLTPAQADTRSMLTLLALHKAWRSHGRRPRIVAEMLDRSNVAVAQTTGADDFIVSDELSSLMIAQLSERLELQDVFAELFDTEGSFISLRPAGLYATTTATTYAHVVAAAAQRGESALGYRIGETVVLNPAKVTPLTFGADDQVLVLGQRAGRPPTAPALAGVLDASPAPGLSGPALLDQD</sequence>
<feature type="domain" description="RCK N-terminal" evidence="10">
    <location>
        <begin position="136"/>
        <end position="272"/>
    </location>
</feature>
<keyword evidence="3" id="KW-0813">Transport</keyword>
<dbReference type="PANTHER" id="PTHR31563:SF10">
    <property type="entry name" value="ION CHANNEL POLLUX-RELATED"/>
    <property type="match status" value="1"/>
</dbReference>